<keyword evidence="3" id="KW-1185">Reference proteome</keyword>
<gene>
    <name evidence="2" type="ORF">PC110_g19400</name>
</gene>
<sequence length="95" mass="11422">MAESPLMLFFYFVPRSLWVLIAKEPNQYKKETVKARAKRIRAKQRKRRVQTPESSKQIERRLCAEAKYEVHEILHVIGLLIARMLNPMTRRFSRH</sequence>
<evidence type="ECO:0000313" key="3">
    <source>
        <dbReference type="Proteomes" id="UP000251314"/>
    </source>
</evidence>
<feature type="chain" id="PRO_5016294277" evidence="1">
    <location>
        <begin position="19"/>
        <end position="95"/>
    </location>
</feature>
<dbReference type="OrthoDB" id="128572at2759"/>
<feature type="signal peptide" evidence="1">
    <location>
        <begin position="1"/>
        <end position="18"/>
    </location>
</feature>
<dbReference type="Proteomes" id="UP000251314">
    <property type="component" value="Unassembled WGS sequence"/>
</dbReference>
<dbReference type="AlphaFoldDB" id="A0A329RHI6"/>
<reference evidence="2 3" key="1">
    <citation type="submission" date="2018-01" db="EMBL/GenBank/DDBJ databases">
        <title>Draft genome of the strawberry crown rot pathogen Phytophthora cactorum.</title>
        <authorList>
            <person name="Armitage A.D."/>
            <person name="Lysoe E."/>
            <person name="Nellist C.F."/>
            <person name="Harrison R.J."/>
            <person name="Brurberg M.B."/>
        </authorList>
    </citation>
    <scope>NUCLEOTIDE SEQUENCE [LARGE SCALE GENOMIC DNA]</scope>
    <source>
        <strain evidence="2 3">10300</strain>
    </source>
</reference>
<name>A0A329RHI6_9STRA</name>
<accession>A0A329RHI6</accession>
<protein>
    <submittedName>
        <fullName evidence="2">Uncharacterized protein</fullName>
    </submittedName>
</protein>
<evidence type="ECO:0000313" key="2">
    <source>
        <dbReference type="EMBL" id="RAW24175.1"/>
    </source>
</evidence>
<dbReference type="VEuPathDB" id="FungiDB:PC110_g19400"/>
<keyword evidence="1" id="KW-0732">Signal</keyword>
<organism evidence="2 3">
    <name type="scientific">Phytophthora cactorum</name>
    <dbReference type="NCBI Taxonomy" id="29920"/>
    <lineage>
        <taxon>Eukaryota</taxon>
        <taxon>Sar</taxon>
        <taxon>Stramenopiles</taxon>
        <taxon>Oomycota</taxon>
        <taxon>Peronosporomycetes</taxon>
        <taxon>Peronosporales</taxon>
        <taxon>Peronosporaceae</taxon>
        <taxon>Phytophthora</taxon>
    </lineage>
</organism>
<dbReference type="EMBL" id="MJFZ01000924">
    <property type="protein sequence ID" value="RAW24175.1"/>
    <property type="molecule type" value="Genomic_DNA"/>
</dbReference>
<proteinExistence type="predicted"/>
<comment type="caution">
    <text evidence="2">The sequence shown here is derived from an EMBL/GenBank/DDBJ whole genome shotgun (WGS) entry which is preliminary data.</text>
</comment>
<evidence type="ECO:0000256" key="1">
    <source>
        <dbReference type="SAM" id="SignalP"/>
    </source>
</evidence>